<feature type="region of interest" description="Disordered" evidence="1">
    <location>
        <begin position="160"/>
        <end position="214"/>
    </location>
</feature>
<evidence type="ECO:0000256" key="1">
    <source>
        <dbReference type="SAM" id="MobiDB-lite"/>
    </source>
</evidence>
<gene>
    <name evidence="2" type="ORF">QYF61_000515</name>
</gene>
<dbReference type="PANTHER" id="PTHR33332">
    <property type="entry name" value="REVERSE TRANSCRIPTASE DOMAIN-CONTAINING PROTEIN"/>
    <property type="match status" value="1"/>
</dbReference>
<evidence type="ECO:0000313" key="2">
    <source>
        <dbReference type="EMBL" id="KAK4823302.1"/>
    </source>
</evidence>
<keyword evidence="3" id="KW-1185">Reference proteome</keyword>
<protein>
    <submittedName>
        <fullName evidence="2">Uncharacterized protein</fullName>
    </submittedName>
</protein>
<evidence type="ECO:0000313" key="3">
    <source>
        <dbReference type="Proteomes" id="UP001333110"/>
    </source>
</evidence>
<accession>A0AAN7NDG6</accession>
<dbReference type="AlphaFoldDB" id="A0AAN7NDG6"/>
<comment type="caution">
    <text evidence="2">The sequence shown here is derived from an EMBL/GenBank/DDBJ whole genome shotgun (WGS) entry which is preliminary data.</text>
</comment>
<reference evidence="2 3" key="1">
    <citation type="journal article" date="2023" name="J. Hered.">
        <title>Chromosome-level genome of the wood stork (Mycteria americana) provides insight into avian chromosome evolution.</title>
        <authorList>
            <person name="Flamio R. Jr."/>
            <person name="Ramstad K.M."/>
        </authorList>
    </citation>
    <scope>NUCLEOTIDE SEQUENCE [LARGE SCALE GENOMIC DNA]</scope>
    <source>
        <strain evidence="2">JAX WOST 10</strain>
    </source>
</reference>
<dbReference type="EMBL" id="JAUNZN010000003">
    <property type="protein sequence ID" value="KAK4823302.1"/>
    <property type="molecule type" value="Genomic_DNA"/>
</dbReference>
<sequence length="214" mass="24213">MAVREWLESSPAERDLGVLVNSRLTMSQQCALAAKGGNRILGSIKHGITSWSKEFWAPQFKKDVKVLDCVQRRATKLVKRLEGMSYEERLRTSGLSSLERRRLRDDLIALYSFLRRGSRGVGDDLFSLVSSDRTRGNGSQLRQGRFRLGIRKHFFTKKRRFQKTAGTQHESGSRDDQELRVSLAGKPNALLPRGHGDPKGRAGPRRLTRVELAP</sequence>
<organism evidence="2 3">
    <name type="scientific">Mycteria americana</name>
    <name type="common">Wood stork</name>
    <dbReference type="NCBI Taxonomy" id="33587"/>
    <lineage>
        <taxon>Eukaryota</taxon>
        <taxon>Metazoa</taxon>
        <taxon>Chordata</taxon>
        <taxon>Craniata</taxon>
        <taxon>Vertebrata</taxon>
        <taxon>Euteleostomi</taxon>
        <taxon>Archelosauria</taxon>
        <taxon>Archosauria</taxon>
        <taxon>Dinosauria</taxon>
        <taxon>Saurischia</taxon>
        <taxon>Theropoda</taxon>
        <taxon>Coelurosauria</taxon>
        <taxon>Aves</taxon>
        <taxon>Neognathae</taxon>
        <taxon>Neoaves</taxon>
        <taxon>Aequornithes</taxon>
        <taxon>Ciconiiformes</taxon>
        <taxon>Ciconiidae</taxon>
        <taxon>Mycteria</taxon>
    </lineage>
</organism>
<proteinExistence type="predicted"/>
<name>A0AAN7NDG6_MYCAM</name>
<dbReference type="Proteomes" id="UP001333110">
    <property type="component" value="Unassembled WGS sequence"/>
</dbReference>